<sequence length="565" mass="64736">MGSPYNLGGSASQLFFQIKDSAEYKALTLISSLPHPQRTLLSLFVEGAVDREHAAEFFLEEISEQGESAMLGFLDNWTRLVDKIRPVLCRDVDDSLKQTVWERDKGQCCISGARDNAIGTDQLLLTFILPPWLLNESEMAEQGILYRMLKVYIGDSHLLNVQSLINQNSSASLSASSDQLLLLSTPDFDHFENGRFSLKRMRTAKDSPRYLVCQHEVLPSVEIKLESDIVEFEMKATESALPPNQHLLEAHHRFAEALSWLEVSRYMKQPPPSSHVPGSTWSRRICWPMFRIIQYLWLNVPVSIRAFTYERLAIIGHRLYGPTLSDRTHRLPFNLYLRIAPIKWAPKHRAEFQSLQLVEKYTDIPAPRAVDTAQHSEYSYLLMTRVSGQPIGKMLAIMTDEKIAIAVQDLKKYLAGLQHIPNTTGSGFQICNSLGAGILDWRIGDSQREELKFKSEAEFNQYLTSPFDESTQKQAEKAHHRKHGIVFTHNDLNPRNVLADETGKITGIVDWECSGWFPEHWEYTKAHFAVRYTIRWLADVVDRVFPDYREELWVENMLSDLAPPF</sequence>
<proteinExistence type="predicted"/>
<evidence type="ECO:0000313" key="3">
    <source>
        <dbReference type="Proteomes" id="UP000800235"/>
    </source>
</evidence>
<comment type="caution">
    <text evidence="2">The sequence shown here is derived from an EMBL/GenBank/DDBJ whole genome shotgun (WGS) entry which is preliminary data.</text>
</comment>
<dbReference type="EMBL" id="MU007069">
    <property type="protein sequence ID" value="KAF2425514.1"/>
    <property type="molecule type" value="Genomic_DNA"/>
</dbReference>
<dbReference type="SUPFAM" id="SSF56112">
    <property type="entry name" value="Protein kinase-like (PK-like)"/>
    <property type="match status" value="1"/>
</dbReference>
<dbReference type="Proteomes" id="UP000800235">
    <property type="component" value="Unassembled WGS sequence"/>
</dbReference>
<dbReference type="AlphaFoldDB" id="A0A9P4TUN1"/>
<evidence type="ECO:0000313" key="2">
    <source>
        <dbReference type="EMBL" id="KAF2425514.1"/>
    </source>
</evidence>
<dbReference type="PANTHER" id="PTHR21310">
    <property type="entry name" value="AMINOGLYCOSIDE PHOSPHOTRANSFERASE-RELATED-RELATED"/>
    <property type="match status" value="1"/>
</dbReference>
<dbReference type="OrthoDB" id="10003767at2759"/>
<protein>
    <submittedName>
        <fullName evidence="2">Kinase-like protein</fullName>
    </submittedName>
</protein>
<gene>
    <name evidence="2" type="ORF">EJ08DRAFT_617191</name>
</gene>
<dbReference type="PANTHER" id="PTHR21310:SF58">
    <property type="entry name" value="AMINOGLYCOSIDE PHOSPHOTRANSFERASE DOMAIN-CONTAINING PROTEIN"/>
    <property type="match status" value="1"/>
</dbReference>
<dbReference type="GO" id="GO:0016301">
    <property type="term" value="F:kinase activity"/>
    <property type="evidence" value="ECO:0007669"/>
    <property type="project" value="UniProtKB-KW"/>
</dbReference>
<keyword evidence="3" id="KW-1185">Reference proteome</keyword>
<dbReference type="Gene3D" id="3.90.1200.10">
    <property type="match status" value="1"/>
</dbReference>
<keyword evidence="2" id="KW-0808">Transferase</keyword>
<keyword evidence="2" id="KW-0418">Kinase</keyword>
<dbReference type="InterPro" id="IPR002575">
    <property type="entry name" value="Aminoglycoside_PTrfase"/>
</dbReference>
<organism evidence="2 3">
    <name type="scientific">Tothia fuscella</name>
    <dbReference type="NCBI Taxonomy" id="1048955"/>
    <lineage>
        <taxon>Eukaryota</taxon>
        <taxon>Fungi</taxon>
        <taxon>Dikarya</taxon>
        <taxon>Ascomycota</taxon>
        <taxon>Pezizomycotina</taxon>
        <taxon>Dothideomycetes</taxon>
        <taxon>Pleosporomycetidae</taxon>
        <taxon>Venturiales</taxon>
        <taxon>Cylindrosympodiaceae</taxon>
        <taxon>Tothia</taxon>
    </lineage>
</organism>
<evidence type="ECO:0000259" key="1">
    <source>
        <dbReference type="Pfam" id="PF01636"/>
    </source>
</evidence>
<reference evidence="2" key="1">
    <citation type="journal article" date="2020" name="Stud. Mycol.">
        <title>101 Dothideomycetes genomes: a test case for predicting lifestyles and emergence of pathogens.</title>
        <authorList>
            <person name="Haridas S."/>
            <person name="Albert R."/>
            <person name="Binder M."/>
            <person name="Bloem J."/>
            <person name="Labutti K."/>
            <person name="Salamov A."/>
            <person name="Andreopoulos B."/>
            <person name="Baker S."/>
            <person name="Barry K."/>
            <person name="Bills G."/>
            <person name="Bluhm B."/>
            <person name="Cannon C."/>
            <person name="Castanera R."/>
            <person name="Culley D."/>
            <person name="Daum C."/>
            <person name="Ezra D."/>
            <person name="Gonzalez J."/>
            <person name="Henrissat B."/>
            <person name="Kuo A."/>
            <person name="Liang C."/>
            <person name="Lipzen A."/>
            <person name="Lutzoni F."/>
            <person name="Magnuson J."/>
            <person name="Mondo S."/>
            <person name="Nolan M."/>
            <person name="Ohm R."/>
            <person name="Pangilinan J."/>
            <person name="Park H.-J."/>
            <person name="Ramirez L."/>
            <person name="Alfaro M."/>
            <person name="Sun H."/>
            <person name="Tritt A."/>
            <person name="Yoshinaga Y."/>
            <person name="Zwiers L.-H."/>
            <person name="Turgeon B."/>
            <person name="Goodwin S."/>
            <person name="Spatafora J."/>
            <person name="Crous P."/>
            <person name="Grigoriev I."/>
        </authorList>
    </citation>
    <scope>NUCLEOTIDE SEQUENCE</scope>
    <source>
        <strain evidence="2">CBS 130266</strain>
    </source>
</reference>
<dbReference type="CDD" id="cd05120">
    <property type="entry name" value="APH_ChoK_like"/>
    <property type="match status" value="1"/>
</dbReference>
<dbReference type="InterPro" id="IPR011009">
    <property type="entry name" value="Kinase-like_dom_sf"/>
</dbReference>
<accession>A0A9P4TUN1</accession>
<name>A0A9P4TUN1_9PEZI</name>
<dbReference type="Pfam" id="PF01636">
    <property type="entry name" value="APH"/>
    <property type="match status" value="1"/>
</dbReference>
<feature type="domain" description="Aminoglycoside phosphotransferase" evidence="1">
    <location>
        <begin position="335"/>
        <end position="549"/>
    </location>
</feature>
<dbReference type="InterPro" id="IPR051678">
    <property type="entry name" value="AGP_Transferase"/>
</dbReference>